<comment type="caution">
    <text evidence="1">The sequence shown here is derived from an EMBL/GenBank/DDBJ whole genome shotgun (WGS) entry which is preliminary data.</text>
</comment>
<accession>A0A077PGD0</accession>
<keyword evidence="2" id="KW-1185">Reference proteome</keyword>
<evidence type="ECO:0000313" key="1">
    <source>
        <dbReference type="EMBL" id="CDH19682.1"/>
    </source>
</evidence>
<reference evidence="1" key="1">
    <citation type="submission" date="2013-07" db="EMBL/GenBank/DDBJ databases">
        <title>Sub-species coevolution in mutualistic symbiosis.</title>
        <authorList>
            <person name="Murfin K."/>
            <person name="Klassen J."/>
            <person name="Lee M."/>
            <person name="Forst S."/>
            <person name="Stock P."/>
            <person name="Goodrich-Blair H."/>
        </authorList>
    </citation>
    <scope>NUCLEOTIDE SEQUENCE [LARGE SCALE GENOMIC DNA]</scope>
    <source>
        <strain evidence="1">Kraussei Quebec</strain>
    </source>
</reference>
<dbReference type="Proteomes" id="UP000028500">
    <property type="component" value="Unassembled WGS sequence"/>
</dbReference>
<name>A0A077PGD0_XENBV</name>
<dbReference type="HOGENOM" id="CLU_3013296_0_0_6"/>
<gene>
    <name evidence="1" type="ORF">XBKQ1_2240001</name>
</gene>
<evidence type="ECO:0000313" key="2">
    <source>
        <dbReference type="Proteomes" id="UP000028500"/>
    </source>
</evidence>
<proteinExistence type="predicted"/>
<sequence length="56" mass="6656">MYNIENILIRLNRESPQEPMTLAHIMPISFSAFRKEVKDTLNWGESHHLYLNKLSK</sequence>
<protein>
    <submittedName>
        <fullName evidence="1">Uncharacterized protein</fullName>
    </submittedName>
</protein>
<dbReference type="AlphaFoldDB" id="A0A077PGD0"/>
<organism evidence="1 2">
    <name type="scientific">Xenorhabdus bovienii str. kraussei Quebec</name>
    <dbReference type="NCBI Taxonomy" id="1398203"/>
    <lineage>
        <taxon>Bacteria</taxon>
        <taxon>Pseudomonadati</taxon>
        <taxon>Pseudomonadota</taxon>
        <taxon>Gammaproteobacteria</taxon>
        <taxon>Enterobacterales</taxon>
        <taxon>Morganellaceae</taxon>
        <taxon>Xenorhabdus</taxon>
    </lineage>
</organism>
<dbReference type="EMBL" id="CBSY010000140">
    <property type="protein sequence ID" value="CDH19682.1"/>
    <property type="molecule type" value="Genomic_DNA"/>
</dbReference>